<feature type="transmembrane region" description="Helical" evidence="1">
    <location>
        <begin position="210"/>
        <end position="229"/>
    </location>
</feature>
<name>A0A5J6VL08_9VIRU</name>
<feature type="transmembrane region" description="Helical" evidence="1">
    <location>
        <begin position="241"/>
        <end position="259"/>
    </location>
</feature>
<dbReference type="EMBL" id="MN448280">
    <property type="protein sequence ID" value="QFG74121.1"/>
    <property type="molecule type" value="Genomic_DNA"/>
</dbReference>
<evidence type="ECO:0000313" key="2">
    <source>
        <dbReference type="EMBL" id="QFG74121.1"/>
    </source>
</evidence>
<reference evidence="2" key="1">
    <citation type="journal article" date="2019" name="Philos. Trans. R. Soc. Lond., B, Biol. Sci.">
        <title>Targeted metagenomic recovery of four divergent viruses reveals shared and distinctive characteristics of giant viruses of marine eukaryotes.</title>
        <authorList>
            <person name="Needham D.M."/>
            <person name="Poirier C."/>
            <person name="Hehenberger E."/>
            <person name="Jimenez V."/>
            <person name="Swalwell J.E."/>
            <person name="Santoro A.E."/>
            <person name="Worden A.Z."/>
        </authorList>
    </citation>
    <scope>NUCLEOTIDE SEQUENCE</scope>
    <source>
        <strain evidence="2">OPacV-662</strain>
    </source>
</reference>
<keyword evidence="1" id="KW-0812">Transmembrane</keyword>
<sequence>MYESKYIKYKQKYQGLQQEMFFNKMITTSKMSGGYAPSLDLSNFSQNHQNFVNNWQHIKQFITEFDYDGFLGTSHINSNLETISQQLDKFDPRMITREHVQQYYDNLPKHNNTTNIDTSVLNNIKLSGGGRKSPSTNSKSSIYQFFHGVPGTKMDTFSGLMGAWDIYSLLVNISVTVGFTAMNPTKQEYVDKASDKALGWFRLAGFIGRYSNISMIKNAIFLYMFYHYYKNDAANYGTNTILLGIVLNMISVSLGIYKASNINQRNQP</sequence>
<keyword evidence="1" id="KW-0472">Membrane</keyword>
<protein>
    <submittedName>
        <fullName evidence="2">Uncharacterized protein</fullName>
    </submittedName>
</protein>
<organism evidence="2">
    <name type="scientific">Megaviridae environmental sample</name>
    <dbReference type="NCBI Taxonomy" id="1737588"/>
    <lineage>
        <taxon>Viruses</taxon>
        <taxon>Varidnaviria</taxon>
        <taxon>Bamfordvirae</taxon>
        <taxon>Nucleocytoviricota</taxon>
        <taxon>Megaviricetes</taxon>
        <taxon>Imitervirales</taxon>
        <taxon>Mimiviridae</taxon>
        <taxon>environmental samples</taxon>
    </lineage>
</organism>
<accession>A0A5J6VL08</accession>
<keyword evidence="1" id="KW-1133">Transmembrane helix</keyword>
<proteinExistence type="predicted"/>
<evidence type="ECO:0000256" key="1">
    <source>
        <dbReference type="SAM" id="Phobius"/>
    </source>
</evidence>